<feature type="binding site" evidence="5">
    <location>
        <position position="313"/>
    </location>
    <ligand>
        <name>substrate</name>
    </ligand>
</feature>
<dbReference type="GO" id="GO:0006282">
    <property type="term" value="P:regulation of DNA repair"/>
    <property type="evidence" value="ECO:0007669"/>
    <property type="project" value="InterPro"/>
</dbReference>
<gene>
    <name evidence="9" type="ORF">GPM918_LOCUS13126</name>
    <name evidence="8" type="ORF">OVA965_LOCUS13189</name>
    <name evidence="11" type="ORF">SRO942_LOCUS13126</name>
    <name evidence="10" type="ORF">TMI583_LOCUS13191</name>
</gene>
<dbReference type="Proteomes" id="UP000677228">
    <property type="component" value="Unassembled WGS sequence"/>
</dbReference>
<dbReference type="OrthoDB" id="1937899at2759"/>
<dbReference type="AlphaFoldDB" id="A0A814G354"/>
<dbReference type="GO" id="GO:0005737">
    <property type="term" value="C:cytoplasm"/>
    <property type="evidence" value="ECO:0007669"/>
    <property type="project" value="TreeGrafter"/>
</dbReference>
<evidence type="ECO:0000259" key="7">
    <source>
        <dbReference type="Pfam" id="PF20811"/>
    </source>
</evidence>
<dbReference type="Pfam" id="PF05028">
    <property type="entry name" value="PARG_cat_C"/>
    <property type="match status" value="1"/>
</dbReference>
<feature type="domain" description="PARG helical" evidence="7">
    <location>
        <begin position="95"/>
        <end position="216"/>
    </location>
</feature>
<feature type="binding site" evidence="5">
    <location>
        <position position="272"/>
    </location>
    <ligand>
        <name>substrate</name>
    </ligand>
</feature>
<evidence type="ECO:0000256" key="2">
    <source>
        <dbReference type="ARBA" id="ARBA00012255"/>
    </source>
</evidence>
<protein>
    <recommendedName>
        <fullName evidence="2">poly(ADP-ribose) glycohydrolase</fullName>
        <ecNumber evidence="2">3.2.1.143</ecNumber>
    </recommendedName>
</protein>
<dbReference type="GO" id="GO:1990966">
    <property type="term" value="P:ATP generation from poly-ADP-D-ribose"/>
    <property type="evidence" value="ECO:0007669"/>
    <property type="project" value="TreeGrafter"/>
</dbReference>
<evidence type="ECO:0000256" key="5">
    <source>
        <dbReference type="PIRSR" id="PIRSR607724-2"/>
    </source>
</evidence>
<feature type="binding site" evidence="5">
    <location>
        <position position="258"/>
    </location>
    <ligand>
        <name>substrate</name>
    </ligand>
</feature>
<dbReference type="EMBL" id="CAJOBC010002970">
    <property type="protein sequence ID" value="CAF3760618.1"/>
    <property type="molecule type" value="Genomic_DNA"/>
</dbReference>
<dbReference type="Pfam" id="PF20811">
    <property type="entry name" value="PARG_cat_N"/>
    <property type="match status" value="1"/>
</dbReference>
<reference evidence="9" key="1">
    <citation type="submission" date="2021-02" db="EMBL/GenBank/DDBJ databases">
        <authorList>
            <person name="Nowell W R."/>
        </authorList>
    </citation>
    <scope>NUCLEOTIDE SEQUENCE</scope>
</reference>
<evidence type="ECO:0000313" key="11">
    <source>
        <dbReference type="EMBL" id="CAF3760618.1"/>
    </source>
</evidence>
<dbReference type="PANTHER" id="PTHR12837:SF15">
    <property type="entry name" value="POLY(ADP-RIBOSE) GLYCOHYDROLASE"/>
    <property type="match status" value="1"/>
</dbReference>
<accession>A0A814G354</accession>
<evidence type="ECO:0000256" key="3">
    <source>
        <dbReference type="ARBA" id="ARBA00022801"/>
    </source>
</evidence>
<dbReference type="Proteomes" id="UP000682733">
    <property type="component" value="Unassembled WGS sequence"/>
</dbReference>
<dbReference type="PANTHER" id="PTHR12837">
    <property type="entry name" value="POLY ADP-RIBOSE GLYCOHYDROLASE"/>
    <property type="match status" value="1"/>
</dbReference>
<dbReference type="EMBL" id="CAJOBA010005456">
    <property type="protein sequence ID" value="CAF3744073.1"/>
    <property type="molecule type" value="Genomic_DNA"/>
</dbReference>
<dbReference type="InterPro" id="IPR007724">
    <property type="entry name" value="Poly_GlycHdrlase"/>
</dbReference>
<dbReference type="GO" id="GO:0005634">
    <property type="term" value="C:nucleus"/>
    <property type="evidence" value="ECO:0007669"/>
    <property type="project" value="TreeGrafter"/>
</dbReference>
<evidence type="ECO:0000256" key="4">
    <source>
        <dbReference type="PIRSR" id="PIRSR607724-1"/>
    </source>
</evidence>
<evidence type="ECO:0000259" key="6">
    <source>
        <dbReference type="Pfam" id="PF05028"/>
    </source>
</evidence>
<dbReference type="GO" id="GO:0004649">
    <property type="term" value="F:poly(ADP-ribose) glycohydrolase activity"/>
    <property type="evidence" value="ECO:0007669"/>
    <property type="project" value="UniProtKB-EC"/>
</dbReference>
<keyword evidence="3" id="KW-0378">Hydrolase</keyword>
<evidence type="ECO:0000256" key="1">
    <source>
        <dbReference type="ARBA" id="ARBA00009545"/>
    </source>
</evidence>
<keyword evidence="12" id="KW-1185">Reference proteome</keyword>
<dbReference type="Proteomes" id="UP000663829">
    <property type="component" value="Unassembled WGS sequence"/>
</dbReference>
<evidence type="ECO:0000313" key="8">
    <source>
        <dbReference type="EMBL" id="CAF0972817.1"/>
    </source>
</evidence>
<evidence type="ECO:0000313" key="12">
    <source>
        <dbReference type="Proteomes" id="UP000663829"/>
    </source>
</evidence>
<feature type="active site" evidence="4">
    <location>
        <position position="274"/>
    </location>
</feature>
<dbReference type="EC" id="3.2.1.143" evidence="2"/>
<comment type="similarity">
    <text evidence="1">Belongs to the poly(ADP-ribose) glycohydrolase family.</text>
</comment>
<dbReference type="EMBL" id="CAJNOK010005451">
    <property type="protein sequence ID" value="CAF0972817.1"/>
    <property type="molecule type" value="Genomic_DNA"/>
</dbReference>
<dbReference type="InterPro" id="IPR046372">
    <property type="entry name" value="PARG_cat_C"/>
</dbReference>
<dbReference type="Proteomes" id="UP000681722">
    <property type="component" value="Unassembled WGS sequence"/>
</dbReference>
<comment type="caution">
    <text evidence="9">The sequence shown here is derived from an EMBL/GenBank/DDBJ whole genome shotgun (WGS) entry which is preliminary data.</text>
</comment>
<dbReference type="GO" id="GO:0009225">
    <property type="term" value="P:nucleotide-sugar metabolic process"/>
    <property type="evidence" value="ECO:0007669"/>
    <property type="project" value="TreeGrafter"/>
</dbReference>
<proteinExistence type="inferred from homology"/>
<feature type="domain" description="PARG catalytic Macro" evidence="6">
    <location>
        <begin position="224"/>
        <end position="428"/>
    </location>
</feature>
<name>A0A814G354_9BILA</name>
<organism evidence="9 12">
    <name type="scientific">Didymodactylos carnosus</name>
    <dbReference type="NCBI Taxonomy" id="1234261"/>
    <lineage>
        <taxon>Eukaryota</taxon>
        <taxon>Metazoa</taxon>
        <taxon>Spiralia</taxon>
        <taxon>Gnathifera</taxon>
        <taxon>Rotifera</taxon>
        <taxon>Eurotatoria</taxon>
        <taxon>Bdelloidea</taxon>
        <taxon>Philodinida</taxon>
        <taxon>Philodinidae</taxon>
        <taxon>Didymodactylos</taxon>
    </lineage>
</organism>
<dbReference type="GO" id="GO:0005975">
    <property type="term" value="P:carbohydrate metabolic process"/>
    <property type="evidence" value="ECO:0007669"/>
    <property type="project" value="InterPro"/>
</dbReference>
<dbReference type="InterPro" id="IPR048362">
    <property type="entry name" value="PARG_helical"/>
</dbReference>
<feature type="active site" evidence="4">
    <location>
        <position position="255"/>
    </location>
</feature>
<dbReference type="EMBL" id="CAJNOQ010002970">
    <property type="protein sequence ID" value="CAF0988463.1"/>
    <property type="molecule type" value="Genomic_DNA"/>
</dbReference>
<evidence type="ECO:0000313" key="10">
    <source>
        <dbReference type="EMBL" id="CAF3744073.1"/>
    </source>
</evidence>
<feature type="active site" evidence="4">
    <location>
        <position position="273"/>
    </location>
</feature>
<evidence type="ECO:0000313" key="9">
    <source>
        <dbReference type="EMBL" id="CAF0988463.1"/>
    </source>
</evidence>
<sequence length="478" mass="55649">MIKPYKHNKNDPEPRNTRYVDKWDYKHVRMPCSPKNIKRDGTPRWPIICFELTKLQSLCEIKSVKAKDIQNAIERCTGRDWEIRCLEYLLDHIYSEDDKNHFLFTVLPNIIRLVLNVDNICGQPPPLLKIGSNQTVTMSQLQCASLLSCAFFCLFPRRQEQHGTEYERYQNPNFNTMFFGSRHGPSSTKLEKLRSLLHYFTRITELMPVGVLSFSRYCLPENGIPDWNKSKNTMCKLHLTKNKSIEDMHGFIQVDFANEYIGGGVMDNGCVQEEIRFIIYPEMLISLLLCEVMADRECISFIGCERFSSYKGYSTTYEWNGTYNDTTSRDNWGRRLCHVVAIDAIRFSDPREQWKEKWCRRELLKAYAGFRVSDMEKHILNGNIVGIATGNWGCGAFRGDKQLKALIQLMAASQAERPLIYCTRSDSNFLNKFGLLYDCLTRNNVEVNDLFKYLIEYSNGVRDKDLFDHILLKVPVIQ</sequence>